<dbReference type="EMBL" id="VYWW01000010">
    <property type="protein sequence ID" value="KAA9323266.1"/>
    <property type="molecule type" value="Genomic_DNA"/>
</dbReference>
<organism evidence="3 4">
    <name type="scientific">Lactobacillus jensenii</name>
    <dbReference type="NCBI Taxonomy" id="109790"/>
    <lineage>
        <taxon>Bacteria</taxon>
        <taxon>Bacillati</taxon>
        <taxon>Bacillota</taxon>
        <taxon>Bacilli</taxon>
        <taxon>Lactobacillales</taxon>
        <taxon>Lactobacillaceae</taxon>
        <taxon>Lactobacillus</taxon>
    </lineage>
</organism>
<feature type="domain" description="Response regulatory" evidence="2">
    <location>
        <begin position="2"/>
        <end position="119"/>
    </location>
</feature>
<evidence type="ECO:0000313" key="4">
    <source>
        <dbReference type="Proteomes" id="UP000327236"/>
    </source>
</evidence>
<reference evidence="3 4" key="1">
    <citation type="submission" date="2019-09" db="EMBL/GenBank/DDBJ databases">
        <title>Draft genome sequence assemblies of isolates from the urinary tract.</title>
        <authorList>
            <person name="Mores C.R."/>
            <person name="Putonti C."/>
            <person name="Wolfe A.J."/>
        </authorList>
    </citation>
    <scope>NUCLEOTIDE SEQUENCE [LARGE SCALE GENOMIC DNA]</scope>
    <source>
        <strain evidence="3 4">UMB246</strain>
    </source>
</reference>
<comment type="caution">
    <text evidence="1">Lacks conserved residue(s) required for the propagation of feature annotation.</text>
</comment>
<protein>
    <submittedName>
        <fullName evidence="3">Response regulator</fullName>
    </submittedName>
</protein>
<dbReference type="OrthoDB" id="9780153at2"/>
<dbReference type="InterPro" id="IPR013972">
    <property type="entry name" value="YcbB"/>
</dbReference>
<sequence length="283" mass="32869">MNFYIVDPNKENRDNLRNLIETDYDSIVVGTAGESNRAYSEIIQLHIDILIINYNLDENEAGLELINKLKKVSSRPRFLMICPQLSPQKMQTIYDSSVDLIITSPLNLVEARQMIRLIASYAMLLNRLNQIYEISSSSIAPYTRPQALHREQTEHISQVLRFLGIAAEAGVEDIMKICNIMCDQNIEFSQINFERDLHITEHDKRIIFQRIRRSLKVGISNLANMCLDYPENDILLDYANNLFEYRNIHNEMRKLNGESAMPVQISLQHFFNGLLQESYRVKN</sequence>
<comment type="caution">
    <text evidence="3">The sequence shown here is derived from an EMBL/GenBank/DDBJ whole genome shotgun (WGS) entry which is preliminary data.</text>
</comment>
<dbReference type="AlphaFoldDB" id="A0A5N1IDU2"/>
<dbReference type="Proteomes" id="UP000327236">
    <property type="component" value="Unassembled WGS sequence"/>
</dbReference>
<dbReference type="SUPFAM" id="SSF52172">
    <property type="entry name" value="CheY-like"/>
    <property type="match status" value="1"/>
</dbReference>
<evidence type="ECO:0000256" key="1">
    <source>
        <dbReference type="PROSITE-ProRule" id="PRU00169"/>
    </source>
</evidence>
<dbReference type="InterPro" id="IPR001789">
    <property type="entry name" value="Sig_transdc_resp-reg_receiver"/>
</dbReference>
<proteinExistence type="predicted"/>
<dbReference type="Gene3D" id="3.40.50.2300">
    <property type="match status" value="1"/>
</dbReference>
<evidence type="ECO:0000313" key="3">
    <source>
        <dbReference type="EMBL" id="KAA9323266.1"/>
    </source>
</evidence>
<dbReference type="Pfam" id="PF08664">
    <property type="entry name" value="YcbB"/>
    <property type="match status" value="1"/>
</dbReference>
<evidence type="ECO:0000259" key="2">
    <source>
        <dbReference type="PROSITE" id="PS50110"/>
    </source>
</evidence>
<dbReference type="PROSITE" id="PS50110">
    <property type="entry name" value="RESPONSE_REGULATORY"/>
    <property type="match status" value="1"/>
</dbReference>
<name>A0A5N1IDU2_LACJE</name>
<dbReference type="InterPro" id="IPR011006">
    <property type="entry name" value="CheY-like_superfamily"/>
</dbReference>
<gene>
    <name evidence="3" type="ORF">F6H94_03450</name>
</gene>
<dbReference type="RefSeq" id="WP_151141412.1">
    <property type="nucleotide sequence ID" value="NZ_VYWW01000010.1"/>
</dbReference>
<dbReference type="GO" id="GO:0000160">
    <property type="term" value="P:phosphorelay signal transduction system"/>
    <property type="evidence" value="ECO:0007669"/>
    <property type="project" value="InterPro"/>
</dbReference>
<accession>A0A5N1IDU2</accession>
<dbReference type="Pfam" id="PF00072">
    <property type="entry name" value="Response_reg"/>
    <property type="match status" value="1"/>
</dbReference>